<evidence type="ECO:0000256" key="5">
    <source>
        <dbReference type="ARBA" id="ARBA00023211"/>
    </source>
</evidence>
<accession>A0A9Q0M733</accession>
<dbReference type="Gene3D" id="3.40.525.10">
    <property type="entry name" value="CRAL-TRIO lipid binding domain"/>
    <property type="match status" value="1"/>
</dbReference>
<dbReference type="PROSITE" id="PS50191">
    <property type="entry name" value="CRAL_TRIO"/>
    <property type="match status" value="1"/>
</dbReference>
<proteinExistence type="inferred from homology"/>
<dbReference type="SMART" id="SM01131">
    <property type="entry name" value="DHHA2"/>
    <property type="match status" value="1"/>
</dbReference>
<dbReference type="SMART" id="SM00672">
    <property type="entry name" value="CAP10"/>
    <property type="match status" value="1"/>
</dbReference>
<sequence length="1546" mass="176053">MEAYLQHCRSNLANLSQFKSVSIVIGNESCDLDSAISAIVLSYVKFHDQLSQLLDSTDHFQIIVLPILNIPKEDLKLRREIVFWFEQVLQFDLNLLICRDEIDFDRLNSSSADLKLTLVDHNENKALARLLPRGHFEEIIDHHQPTYANDACQVTDPNKVVIDITVGSCCSLVSLRFLGCEHVSPFTKQEVCADSQIALILYGPILLDTYCFNHSIKRFNVKDYEAINKLEELLKHTAEAESSLFDRNDVYRRLLEARSSLDGLTFNDLLRKDMKLVESVCDSNLAICIPTISGTKLTDLSLKDKLNELRDFCNNPPASAIFSESRPRFFNAIVLLSADNRISNNLQRQLAVYCNNKHLMRTIATCIERNSLLELELITVSESLRVYNQNNLSATRKMVLPIISTILNGPENAKLRSDSVGSDSQQSAPSSFIQQPDSYYGSYIEDSFVGDFVGDYMDPENDHQDNILVMDPDGKNLMMLNPNETISRTHEIEFEFDSFGPESIIYAGNVETITSQTNTVDEKNGEDDIKPDSNGHEDVDKSSKQEPNVDVDVTNQNICNVSDAKFSSNEVAKNVDGNNTKLPVEEFINADSGNSSISDILSHVEDAVGLEHESSEQPMNNNVIELSPKTIVERQDSESEQSSSSLLNLNNSTLNSFSRNSTLTRSQRKKVTPQLNIKNLIMESSTYSPPVLDPSLMPSIQPMDGNHSSCQINDDKKSDKNENFIISTSASQQGSTNENTLSNAENDSNESSHINTIEHPLSISHNASNGSLSNLNGFNGGLTRQPSMKKKVTVNFDMLHDNFDKDEDGGKLPGGNNSNTNNKNRRVDDNQTANGDDSVVNDSTWSQTVSGNGESRHVDMTVIEPYMKVISHGGYMHASADGRNVEGSSPAIIIFSACFLPDRARKDYHYVMDNLFMYVLTTLHDMIADDYILIYLHNGGMNNSSNNMPTFGWLKRCYQMIDRRLKKNLKGLYILHPTFWLKTLIIMSKPFISSKFSRKLKFVNSIQELRAMIPIEHVAIPEPVKIQQFPIFSFSKDVTNYADITYPAWTFWSGGPALDLYPKGIGRWDLTRESILKKQSEIPWSKKIDIAFFRGSRTSSKRDPIVLLSRSNPKLIDAKYTKNQAWKSKEDTLGEEPASTVSFEQHCQYKYLFNAHGVAASFRLKHLYLCRSLVLNVNSSWIEFFYPPLKPWIHFVPISSDYHDVEMILHFLSDNQPIAAHIAKRGFQFIRDHLTMSSCQCYWKYVLESYSNRLITYRPDVCQLPFSGPLSIRDFAVSPETNFNFDLSLIIPIPVLGNYTIDIEFKLPMKFRFMNSTIEYKPIKIPYFLIPDPKPITFDLTNHNSYYSYQQDPYNYDSTYYDSDYNTPEPYYESIQPVVNENRRNLLLSEKKVNSYNNNNNRVSRKKFQNESQYNARRTNMTNAIRYYHRRHKRSLSEASVQHRMDLFTVIEETLNQYGFDGSTCICRAICELAEMEFLIESPAHEVIEHLLRVSRSHDPDGILVDYLEAEKYGHQSFKSNTLNACSKRYSNCPFSVFDRNIPSQH</sequence>
<dbReference type="EMBL" id="JAPWDV010000002">
    <property type="protein sequence ID" value="KAJ6219793.1"/>
    <property type="molecule type" value="Genomic_DNA"/>
</dbReference>
<dbReference type="Gene3D" id="3.10.310.20">
    <property type="entry name" value="DHHA2 domain"/>
    <property type="match status" value="1"/>
</dbReference>
<dbReference type="SMART" id="SM00718">
    <property type="entry name" value="DM4_12"/>
    <property type="match status" value="1"/>
</dbReference>
<dbReference type="PANTHER" id="PTHR12112:SF39">
    <property type="entry name" value="EG:152A3.5 PROTEIN (FBGN0003116_PN PROTEIN)"/>
    <property type="match status" value="1"/>
</dbReference>
<dbReference type="InterPro" id="IPR006598">
    <property type="entry name" value="CAP10"/>
</dbReference>
<dbReference type="Pfam" id="PF02833">
    <property type="entry name" value="DHHA2"/>
    <property type="match status" value="1"/>
</dbReference>
<keyword evidence="9" id="KW-1185">Reference proteome</keyword>
<keyword evidence="5" id="KW-0464">Manganese</keyword>
<evidence type="ECO:0000256" key="6">
    <source>
        <dbReference type="SAM" id="MobiDB-lite"/>
    </source>
</evidence>
<dbReference type="GO" id="GO:0004427">
    <property type="term" value="F:inorganic diphosphate phosphatase activity"/>
    <property type="evidence" value="ECO:0007669"/>
    <property type="project" value="UniProtKB-EC"/>
</dbReference>
<feature type="compositionally biased region" description="Low complexity" evidence="6">
    <location>
        <begin position="642"/>
        <end position="664"/>
    </location>
</feature>
<feature type="domain" description="CRAL-TRIO" evidence="7">
    <location>
        <begin position="863"/>
        <end position="1022"/>
    </location>
</feature>
<dbReference type="InterPro" id="IPR022181">
    <property type="entry name" value="Bcl2-/adenovirus-E1B"/>
</dbReference>
<dbReference type="InterPro" id="IPR036865">
    <property type="entry name" value="CRAL-TRIO_dom_sf"/>
</dbReference>
<feature type="region of interest" description="Disordered" evidence="6">
    <location>
        <begin position="516"/>
        <end position="554"/>
    </location>
</feature>
<evidence type="ECO:0000256" key="4">
    <source>
        <dbReference type="ARBA" id="ARBA00022801"/>
    </source>
</evidence>
<dbReference type="Pfam" id="PF12496">
    <property type="entry name" value="BNIP2"/>
    <property type="match status" value="1"/>
</dbReference>
<feature type="compositionally biased region" description="Polar residues" evidence="6">
    <location>
        <begin position="830"/>
        <end position="853"/>
    </location>
</feature>
<comment type="similarity">
    <text evidence="2">Belongs to the PPase class C family. Prune subfamily.</text>
</comment>
<keyword evidence="3" id="KW-0479">Metal-binding</keyword>
<dbReference type="Gene3D" id="3.90.1640.10">
    <property type="entry name" value="inorganic pyrophosphatase (n-terminal core)"/>
    <property type="match status" value="1"/>
</dbReference>
<dbReference type="PANTHER" id="PTHR12112">
    <property type="entry name" value="BNIP - RELATED"/>
    <property type="match status" value="1"/>
</dbReference>
<dbReference type="Pfam" id="PF05686">
    <property type="entry name" value="Glyco_transf_90"/>
    <property type="match status" value="1"/>
</dbReference>
<feature type="region of interest" description="Disordered" evidence="6">
    <location>
        <begin position="414"/>
        <end position="437"/>
    </location>
</feature>
<evidence type="ECO:0000256" key="3">
    <source>
        <dbReference type="ARBA" id="ARBA00022723"/>
    </source>
</evidence>
<dbReference type="InterPro" id="IPR006631">
    <property type="entry name" value="DM4_12"/>
</dbReference>
<feature type="region of interest" description="Disordered" evidence="6">
    <location>
        <begin position="692"/>
        <end position="752"/>
    </location>
</feature>
<dbReference type="InterPro" id="IPR001667">
    <property type="entry name" value="DDH_dom"/>
</dbReference>
<dbReference type="Proteomes" id="UP001142055">
    <property type="component" value="Chromosome 2"/>
</dbReference>
<feature type="compositionally biased region" description="Basic and acidic residues" evidence="6">
    <location>
        <begin position="520"/>
        <end position="544"/>
    </location>
</feature>
<name>A0A9Q0M733_BLOTA</name>
<dbReference type="InterPro" id="IPR038222">
    <property type="entry name" value="DHHA2_dom_sf"/>
</dbReference>
<keyword evidence="4" id="KW-0378">Hydrolase</keyword>
<dbReference type="Pfam" id="PF01368">
    <property type="entry name" value="DHH"/>
    <property type="match status" value="1"/>
</dbReference>
<feature type="compositionally biased region" description="Basic and acidic residues" evidence="6">
    <location>
        <begin position="713"/>
        <end position="722"/>
    </location>
</feature>
<dbReference type="SUPFAM" id="SSF52087">
    <property type="entry name" value="CRAL/TRIO domain"/>
    <property type="match status" value="1"/>
</dbReference>
<dbReference type="GO" id="GO:0005737">
    <property type="term" value="C:cytoplasm"/>
    <property type="evidence" value="ECO:0007669"/>
    <property type="project" value="InterPro"/>
</dbReference>
<dbReference type="CDD" id="cd00170">
    <property type="entry name" value="SEC14"/>
    <property type="match status" value="1"/>
</dbReference>
<evidence type="ECO:0000256" key="1">
    <source>
        <dbReference type="ARBA" id="ARBA00001936"/>
    </source>
</evidence>
<organism evidence="8 9">
    <name type="scientific">Blomia tropicalis</name>
    <name type="common">Mite</name>
    <dbReference type="NCBI Taxonomy" id="40697"/>
    <lineage>
        <taxon>Eukaryota</taxon>
        <taxon>Metazoa</taxon>
        <taxon>Ecdysozoa</taxon>
        <taxon>Arthropoda</taxon>
        <taxon>Chelicerata</taxon>
        <taxon>Arachnida</taxon>
        <taxon>Acari</taxon>
        <taxon>Acariformes</taxon>
        <taxon>Sarcoptiformes</taxon>
        <taxon>Astigmata</taxon>
        <taxon>Glycyphagoidea</taxon>
        <taxon>Echimyopodidae</taxon>
        <taxon>Blomia</taxon>
    </lineage>
</organism>
<protein>
    <recommendedName>
        <fullName evidence="7">CRAL-TRIO domain-containing protein</fullName>
    </recommendedName>
</protein>
<feature type="region of interest" description="Disordered" evidence="6">
    <location>
        <begin position="633"/>
        <end position="677"/>
    </location>
</feature>
<gene>
    <name evidence="8" type="ORF">RDWZM_005605</name>
</gene>
<dbReference type="Pfam" id="PF13716">
    <property type="entry name" value="CRAL_TRIO_2"/>
    <property type="match status" value="1"/>
</dbReference>
<evidence type="ECO:0000313" key="8">
    <source>
        <dbReference type="EMBL" id="KAJ6219793.1"/>
    </source>
</evidence>
<evidence type="ECO:0000256" key="2">
    <source>
        <dbReference type="ARBA" id="ARBA00010331"/>
    </source>
</evidence>
<feature type="region of interest" description="Disordered" evidence="6">
    <location>
        <begin position="803"/>
        <end position="853"/>
    </location>
</feature>
<feature type="compositionally biased region" description="Polar residues" evidence="6">
    <location>
        <begin position="724"/>
        <end position="752"/>
    </location>
</feature>
<evidence type="ECO:0000313" key="9">
    <source>
        <dbReference type="Proteomes" id="UP001142055"/>
    </source>
</evidence>
<dbReference type="OMA" id="FWLKTLI"/>
<dbReference type="InterPro" id="IPR004097">
    <property type="entry name" value="DHHA2"/>
</dbReference>
<dbReference type="InterPro" id="IPR038763">
    <property type="entry name" value="DHH_sf"/>
</dbReference>
<feature type="compositionally biased region" description="Polar residues" evidence="6">
    <location>
        <begin position="419"/>
        <end position="437"/>
    </location>
</feature>
<dbReference type="Pfam" id="PF07841">
    <property type="entry name" value="DM4_12"/>
    <property type="match status" value="1"/>
</dbReference>
<dbReference type="InterPro" id="IPR001251">
    <property type="entry name" value="CRAL-TRIO_dom"/>
</dbReference>
<dbReference type="SUPFAM" id="SSF64182">
    <property type="entry name" value="DHH phosphoesterases"/>
    <property type="match status" value="1"/>
</dbReference>
<evidence type="ECO:0000259" key="7">
    <source>
        <dbReference type="PROSITE" id="PS50191"/>
    </source>
</evidence>
<comment type="caution">
    <text evidence="8">The sequence shown here is derived from an EMBL/GenBank/DDBJ whole genome shotgun (WGS) entry which is preliminary data.</text>
</comment>
<comment type="cofactor">
    <cofactor evidence="1">
        <name>Mn(2+)</name>
        <dbReference type="ChEBI" id="CHEBI:29035"/>
    </cofactor>
</comment>
<reference evidence="8" key="1">
    <citation type="submission" date="2022-12" db="EMBL/GenBank/DDBJ databases">
        <title>Genome assemblies of Blomia tropicalis.</title>
        <authorList>
            <person name="Cui Y."/>
        </authorList>
    </citation>
    <scope>NUCLEOTIDE SEQUENCE</scope>
    <source>
        <tissue evidence="8">Adult mites</tissue>
    </source>
</reference>